<keyword evidence="1" id="KW-0812">Transmembrane</keyword>
<accession>A0ABQ2WHN8</accession>
<sequence length="152" mass="17428">MQNTKLDNLLATLPQEIEPPVDLWPQLAQQLKARPKKRAVFWLPTSIAAAVALLLVTWWQPVNLGPETANLAQLQQFYQQQLSHQLASLEYIDPAFGDWQWQLALWDQAINHVHVALGFYPDDANLQHQLLDLYQQQLDYVSMIAVASSHTY</sequence>
<protein>
    <recommendedName>
        <fullName evidence="4">DUF3379 domain-containing protein</fullName>
    </recommendedName>
</protein>
<evidence type="ECO:0000256" key="1">
    <source>
        <dbReference type="SAM" id="Phobius"/>
    </source>
</evidence>
<gene>
    <name evidence="2" type="ORF">GCM10008111_09730</name>
</gene>
<dbReference type="Proteomes" id="UP000634667">
    <property type="component" value="Unassembled WGS sequence"/>
</dbReference>
<keyword evidence="1" id="KW-1133">Transmembrane helix</keyword>
<dbReference type="RefSeq" id="WP_189481089.1">
    <property type="nucleotide sequence ID" value="NZ_BMYR01000003.1"/>
</dbReference>
<evidence type="ECO:0000313" key="2">
    <source>
        <dbReference type="EMBL" id="GGW55647.1"/>
    </source>
</evidence>
<dbReference type="EMBL" id="BMYR01000003">
    <property type="protein sequence ID" value="GGW55647.1"/>
    <property type="molecule type" value="Genomic_DNA"/>
</dbReference>
<keyword evidence="1" id="KW-0472">Membrane</keyword>
<keyword evidence="3" id="KW-1185">Reference proteome</keyword>
<proteinExistence type="predicted"/>
<feature type="transmembrane region" description="Helical" evidence="1">
    <location>
        <begin position="39"/>
        <end position="59"/>
    </location>
</feature>
<reference evidence="3" key="1">
    <citation type="journal article" date="2019" name="Int. J. Syst. Evol. Microbiol.">
        <title>The Global Catalogue of Microorganisms (GCM) 10K type strain sequencing project: providing services to taxonomists for standard genome sequencing and annotation.</title>
        <authorList>
            <consortium name="The Broad Institute Genomics Platform"/>
            <consortium name="The Broad Institute Genome Sequencing Center for Infectious Disease"/>
            <person name="Wu L."/>
            <person name="Ma J."/>
        </authorList>
    </citation>
    <scope>NUCLEOTIDE SEQUENCE [LARGE SCALE GENOMIC DNA]</scope>
    <source>
        <strain evidence="3">KCTC 23723</strain>
    </source>
</reference>
<organism evidence="2 3">
    <name type="scientific">Alishewanella tabrizica</name>
    <dbReference type="NCBI Taxonomy" id="671278"/>
    <lineage>
        <taxon>Bacteria</taxon>
        <taxon>Pseudomonadati</taxon>
        <taxon>Pseudomonadota</taxon>
        <taxon>Gammaproteobacteria</taxon>
        <taxon>Alteromonadales</taxon>
        <taxon>Alteromonadaceae</taxon>
        <taxon>Alishewanella</taxon>
    </lineage>
</organism>
<name>A0ABQ2WHN8_9ALTE</name>
<comment type="caution">
    <text evidence="2">The sequence shown here is derived from an EMBL/GenBank/DDBJ whole genome shotgun (WGS) entry which is preliminary data.</text>
</comment>
<evidence type="ECO:0008006" key="4">
    <source>
        <dbReference type="Google" id="ProtNLM"/>
    </source>
</evidence>
<evidence type="ECO:0000313" key="3">
    <source>
        <dbReference type="Proteomes" id="UP000634667"/>
    </source>
</evidence>